<evidence type="ECO:0000256" key="1">
    <source>
        <dbReference type="PROSITE-ProRule" id="PRU00330"/>
    </source>
</evidence>
<dbReference type="GO" id="GO:0031625">
    <property type="term" value="F:ubiquitin protein ligase binding"/>
    <property type="evidence" value="ECO:0007669"/>
    <property type="project" value="InterPro"/>
</dbReference>
<dbReference type="Pfam" id="PF26557">
    <property type="entry name" value="Cullin_AB"/>
    <property type="match status" value="1"/>
</dbReference>
<evidence type="ECO:0000313" key="4">
    <source>
        <dbReference type="Proteomes" id="UP000785679"/>
    </source>
</evidence>
<dbReference type="InterPro" id="IPR045093">
    <property type="entry name" value="Cullin"/>
</dbReference>
<comment type="caution">
    <text evidence="3">The sequence shown here is derived from an EMBL/GenBank/DDBJ whole genome shotgun (WGS) entry which is preliminary data.</text>
</comment>
<dbReference type="SUPFAM" id="SSF75632">
    <property type="entry name" value="Cullin homology domain"/>
    <property type="match status" value="1"/>
</dbReference>
<dbReference type="AlphaFoldDB" id="A0A8J8T5M7"/>
<accession>A0A8J8T5M7</accession>
<dbReference type="InterPro" id="IPR016158">
    <property type="entry name" value="Cullin_homology"/>
</dbReference>
<organism evidence="3 4">
    <name type="scientific">Halteria grandinella</name>
    <dbReference type="NCBI Taxonomy" id="5974"/>
    <lineage>
        <taxon>Eukaryota</taxon>
        <taxon>Sar</taxon>
        <taxon>Alveolata</taxon>
        <taxon>Ciliophora</taxon>
        <taxon>Intramacronucleata</taxon>
        <taxon>Spirotrichea</taxon>
        <taxon>Stichotrichia</taxon>
        <taxon>Sporadotrichida</taxon>
        <taxon>Halteriidae</taxon>
        <taxon>Halteria</taxon>
    </lineage>
</organism>
<dbReference type="GO" id="GO:0006511">
    <property type="term" value="P:ubiquitin-dependent protein catabolic process"/>
    <property type="evidence" value="ECO:0007669"/>
    <property type="project" value="InterPro"/>
</dbReference>
<comment type="similarity">
    <text evidence="1">Belongs to the cullin family.</text>
</comment>
<reference evidence="3" key="1">
    <citation type="submission" date="2019-06" db="EMBL/GenBank/DDBJ databases">
        <authorList>
            <person name="Zheng W."/>
        </authorList>
    </citation>
    <scope>NUCLEOTIDE SEQUENCE</scope>
    <source>
        <strain evidence="3">QDHG01</strain>
    </source>
</reference>
<sequence length="376" mass="43192">MNLLTLENDQISHSVQILVNEPSYLNEVLANVFSHNQMFHSIRQQVFLNLQKEFKDIPVYIAIAFDQILKQPSDKDSLLIPMMLEITSMLVDRELFLCSYSYYFKQRIISAVESQLQREVQFVEQLSKALDIVSLKHFHSIIDTVKDSKSNNLLPIINATVFPQSQWAIHEKVYAQQLPPEMSMLQNNFAQAYQVRHQRRRLSWMVNQGDAVLQVLYLKGGECFIKVSTLQAAILLCFNHAPSLKVEALEFTLCINRSLINQAIEQLSTKRGKQLLKISGEKLITITDQPDQVETPLDLSKDASHLNISYLRNQLKIKAKQELEQFILNELQANSSHNNQVTQMITKAAKQALLEGTDTKSILQSITDRYDYDLPK</sequence>
<proteinExistence type="inferred from homology"/>
<dbReference type="EMBL" id="RRYP01004723">
    <property type="protein sequence ID" value="TNV82640.1"/>
    <property type="molecule type" value="Genomic_DNA"/>
</dbReference>
<evidence type="ECO:0000259" key="2">
    <source>
        <dbReference type="PROSITE" id="PS50069"/>
    </source>
</evidence>
<feature type="domain" description="Cullin family profile" evidence="2">
    <location>
        <begin position="86"/>
        <end position="268"/>
    </location>
</feature>
<name>A0A8J8T5M7_HALGN</name>
<dbReference type="Proteomes" id="UP000785679">
    <property type="component" value="Unassembled WGS sequence"/>
</dbReference>
<dbReference type="PANTHER" id="PTHR11932">
    <property type="entry name" value="CULLIN"/>
    <property type="match status" value="1"/>
</dbReference>
<gene>
    <name evidence="3" type="ORF">FGO68_gene5065</name>
</gene>
<dbReference type="InterPro" id="IPR059120">
    <property type="entry name" value="Cullin-like_AB"/>
</dbReference>
<keyword evidence="4" id="KW-1185">Reference proteome</keyword>
<dbReference type="PROSITE" id="PS50069">
    <property type="entry name" value="CULLIN_2"/>
    <property type="match status" value="1"/>
</dbReference>
<dbReference type="OrthoDB" id="9908599at2759"/>
<dbReference type="Gene3D" id="3.30.230.130">
    <property type="entry name" value="Cullin, Chain C, Domain 2"/>
    <property type="match status" value="1"/>
</dbReference>
<evidence type="ECO:0000313" key="3">
    <source>
        <dbReference type="EMBL" id="TNV82640.1"/>
    </source>
</evidence>
<protein>
    <recommendedName>
        <fullName evidence="2">Cullin family profile domain-containing protein</fullName>
    </recommendedName>
</protein>
<dbReference type="InterPro" id="IPR036317">
    <property type="entry name" value="Cullin_homology_sf"/>
</dbReference>